<protein>
    <recommendedName>
        <fullName evidence="9">Cobalamin biosynthesis protein CobD</fullName>
    </recommendedName>
</protein>
<evidence type="ECO:0000256" key="4">
    <source>
        <dbReference type="ARBA" id="ARBA00022475"/>
    </source>
</evidence>
<dbReference type="NCBIfam" id="NF005792">
    <property type="entry name" value="PRK07630.1"/>
    <property type="match status" value="1"/>
</dbReference>
<dbReference type="InterPro" id="IPR004485">
    <property type="entry name" value="Cobalamin_biosynth_CobD/CbiB"/>
</dbReference>
<keyword evidence="4 9" id="KW-1003">Cell membrane</keyword>
<keyword evidence="8 9" id="KW-0472">Membrane</keyword>
<evidence type="ECO:0000313" key="10">
    <source>
        <dbReference type="EMBL" id="SEL41745.1"/>
    </source>
</evidence>
<dbReference type="AlphaFoldDB" id="A0A1H7Q2P5"/>
<dbReference type="PANTHER" id="PTHR34308:SF1">
    <property type="entry name" value="COBALAMIN BIOSYNTHESIS PROTEIN CBIB"/>
    <property type="match status" value="1"/>
</dbReference>
<dbReference type="Proteomes" id="UP000198620">
    <property type="component" value="Unassembled WGS sequence"/>
</dbReference>
<dbReference type="RefSeq" id="WP_090829186.1">
    <property type="nucleotide sequence ID" value="NZ_FOBH01000010.1"/>
</dbReference>
<evidence type="ECO:0000256" key="8">
    <source>
        <dbReference type="ARBA" id="ARBA00023136"/>
    </source>
</evidence>
<dbReference type="GO" id="GO:0015420">
    <property type="term" value="F:ABC-type vitamin B12 transporter activity"/>
    <property type="evidence" value="ECO:0007669"/>
    <property type="project" value="UniProtKB-UniRule"/>
</dbReference>
<dbReference type="OrthoDB" id="8533534at2"/>
<evidence type="ECO:0000256" key="1">
    <source>
        <dbReference type="ARBA" id="ARBA00004651"/>
    </source>
</evidence>
<feature type="transmembrane region" description="Helical" evidence="9">
    <location>
        <begin position="281"/>
        <end position="301"/>
    </location>
</feature>
<keyword evidence="6 9" id="KW-0812">Transmembrane</keyword>
<comment type="caution">
    <text evidence="9">Lacks conserved residue(s) required for the propagation of feature annotation.</text>
</comment>
<feature type="transmembrane region" description="Helical" evidence="9">
    <location>
        <begin position="148"/>
        <end position="171"/>
    </location>
</feature>
<accession>A0A1H7Q2P5</accession>
<comment type="function">
    <text evidence="9">Converts cobyric acid to cobinamide by the addition of aminopropanol on the F carboxylic group.</text>
</comment>
<dbReference type="UniPathway" id="UPA00148"/>
<dbReference type="STRING" id="1233.SAMN05216387_11086"/>
<dbReference type="GO" id="GO:0009236">
    <property type="term" value="P:cobalamin biosynthetic process"/>
    <property type="evidence" value="ECO:0007669"/>
    <property type="project" value="UniProtKB-UniRule"/>
</dbReference>
<dbReference type="HAMAP" id="MF_00024">
    <property type="entry name" value="CobD_CbiB"/>
    <property type="match status" value="1"/>
</dbReference>
<feature type="transmembrane region" description="Helical" evidence="9">
    <location>
        <begin position="48"/>
        <end position="68"/>
    </location>
</feature>
<reference evidence="10 11" key="1">
    <citation type="submission" date="2016-10" db="EMBL/GenBank/DDBJ databases">
        <authorList>
            <person name="de Groot N.N."/>
        </authorList>
    </citation>
    <scope>NUCLEOTIDE SEQUENCE [LARGE SCALE GENOMIC DNA]</scope>
    <source>
        <strain evidence="10 11">Nv1</strain>
    </source>
</reference>
<evidence type="ECO:0000256" key="7">
    <source>
        <dbReference type="ARBA" id="ARBA00022989"/>
    </source>
</evidence>
<evidence type="ECO:0000256" key="3">
    <source>
        <dbReference type="ARBA" id="ARBA00006263"/>
    </source>
</evidence>
<evidence type="ECO:0000256" key="5">
    <source>
        <dbReference type="ARBA" id="ARBA00022573"/>
    </source>
</evidence>
<evidence type="ECO:0000256" key="2">
    <source>
        <dbReference type="ARBA" id="ARBA00004953"/>
    </source>
</evidence>
<gene>
    <name evidence="9" type="primary">cobD</name>
    <name evidence="10" type="ORF">SAMN05216387_11086</name>
</gene>
<dbReference type="Pfam" id="PF03186">
    <property type="entry name" value="CobD_Cbib"/>
    <property type="match status" value="1"/>
</dbReference>
<keyword evidence="11" id="KW-1185">Reference proteome</keyword>
<organism evidence="10 11">
    <name type="scientific">Nitrosovibrio tenuis</name>
    <dbReference type="NCBI Taxonomy" id="1233"/>
    <lineage>
        <taxon>Bacteria</taxon>
        <taxon>Pseudomonadati</taxon>
        <taxon>Pseudomonadota</taxon>
        <taxon>Betaproteobacteria</taxon>
        <taxon>Nitrosomonadales</taxon>
        <taxon>Nitrosomonadaceae</taxon>
        <taxon>Nitrosovibrio</taxon>
    </lineage>
</organism>
<sequence length="303" mass="34027">MTFFSLISALLLERWHPSSDRNPVIMLFLSYADSLERYFNTGERRHGIAAWIAAVVPVLIVTGWVYYLLYSLSPLLAWVWNVIILYLTMGFRQFSHSFTEIGEALKNGDLPLARKRLRALHGVQADELGSQEIARIAIEMGLIHSHRYVFGIIISFALLPGSLGPVLYRLAELLNERWRGRPDAFGDFAVKAFDIIDWLPARMTAMSFAITGNFEDAVYCWRAQAASWMNHNQGIILASGAGALGVCLGDSLREPGGEYYRPELGVGEQADMDFLQSAVGLVWRTLVLWLMLILLLEIASWTG</sequence>
<evidence type="ECO:0000256" key="6">
    <source>
        <dbReference type="ARBA" id="ARBA00022692"/>
    </source>
</evidence>
<dbReference type="GO" id="GO:0048472">
    <property type="term" value="F:threonine-phosphate decarboxylase activity"/>
    <property type="evidence" value="ECO:0007669"/>
    <property type="project" value="InterPro"/>
</dbReference>
<keyword evidence="5 9" id="KW-0169">Cobalamin biosynthesis</keyword>
<comment type="subcellular location">
    <subcellularLocation>
        <location evidence="1 9">Cell membrane</location>
        <topology evidence="1 9">Multi-pass membrane protein</topology>
    </subcellularLocation>
</comment>
<keyword evidence="7 9" id="KW-1133">Transmembrane helix</keyword>
<dbReference type="GO" id="GO:0005886">
    <property type="term" value="C:plasma membrane"/>
    <property type="evidence" value="ECO:0007669"/>
    <property type="project" value="UniProtKB-SubCell"/>
</dbReference>
<evidence type="ECO:0000256" key="9">
    <source>
        <dbReference type="HAMAP-Rule" id="MF_00024"/>
    </source>
</evidence>
<dbReference type="PANTHER" id="PTHR34308">
    <property type="entry name" value="COBALAMIN BIOSYNTHESIS PROTEIN CBIB"/>
    <property type="match status" value="1"/>
</dbReference>
<dbReference type="EMBL" id="FOBH01000010">
    <property type="protein sequence ID" value="SEL41745.1"/>
    <property type="molecule type" value="Genomic_DNA"/>
</dbReference>
<proteinExistence type="inferred from homology"/>
<comment type="pathway">
    <text evidence="2 9">Cofactor biosynthesis; adenosylcobalamin biosynthesis.</text>
</comment>
<comment type="similarity">
    <text evidence="3 9">Belongs to the CobD/CbiB family.</text>
</comment>
<feature type="transmembrane region" description="Helical" evidence="9">
    <location>
        <begin position="75"/>
        <end position="94"/>
    </location>
</feature>
<name>A0A1H7Q2P5_9PROT</name>
<evidence type="ECO:0000313" key="11">
    <source>
        <dbReference type="Proteomes" id="UP000198620"/>
    </source>
</evidence>